<keyword evidence="1" id="KW-0805">Transcription regulation</keyword>
<evidence type="ECO:0000256" key="3">
    <source>
        <dbReference type="ARBA" id="ARBA00023163"/>
    </source>
</evidence>
<sequence length="240" mass="26096">MTLASRWPPASLLGGLDDRVRRDMLSLGQSVRVRDGDRLLRAGDPATHVYLLLLGWFKVHASRATGDEALIAVRSGGDLVGELAAFDAKPRAVSVRAVGPGVVRRIEREDFLAFLTAHGGALRAVLRAVSAKQRWTTRRLSELTGAAVDRRVACVLAELVEKDPPPDSGGTVPVRLSQPELAALSGTSVPSVQRVLRRFRKDGLVETRYRRVVVTDVPALVRYAGVESFVDIFTTTAEPR</sequence>
<keyword evidence="7" id="KW-1185">Reference proteome</keyword>
<keyword evidence="3" id="KW-0804">Transcription</keyword>
<dbReference type="InterPro" id="IPR012318">
    <property type="entry name" value="HTH_CRP"/>
</dbReference>
<evidence type="ECO:0000256" key="2">
    <source>
        <dbReference type="ARBA" id="ARBA00023125"/>
    </source>
</evidence>
<dbReference type="PROSITE" id="PS51063">
    <property type="entry name" value="HTH_CRP_2"/>
    <property type="match status" value="1"/>
</dbReference>
<comment type="caution">
    <text evidence="6">The sequence shown here is derived from an EMBL/GenBank/DDBJ whole genome shotgun (WGS) entry which is preliminary data.</text>
</comment>
<dbReference type="Gene3D" id="2.60.120.10">
    <property type="entry name" value="Jelly Rolls"/>
    <property type="match status" value="1"/>
</dbReference>
<dbReference type="InterPro" id="IPR050397">
    <property type="entry name" value="Env_Response_Regulators"/>
</dbReference>
<gene>
    <name evidence="6" type="ORF">CLV40_11423</name>
</gene>
<dbReference type="InterPro" id="IPR014710">
    <property type="entry name" value="RmlC-like_jellyroll"/>
</dbReference>
<dbReference type="InterPro" id="IPR036390">
    <property type="entry name" value="WH_DNA-bd_sf"/>
</dbReference>
<name>A0A2S6GJP2_9PSEU</name>
<dbReference type="InterPro" id="IPR018490">
    <property type="entry name" value="cNMP-bd_dom_sf"/>
</dbReference>
<dbReference type="RefSeq" id="WP_104481142.1">
    <property type="nucleotide sequence ID" value="NZ_CP154825.1"/>
</dbReference>
<evidence type="ECO:0000259" key="5">
    <source>
        <dbReference type="PROSITE" id="PS51063"/>
    </source>
</evidence>
<evidence type="ECO:0000313" key="7">
    <source>
        <dbReference type="Proteomes" id="UP000239203"/>
    </source>
</evidence>
<dbReference type="Proteomes" id="UP000239203">
    <property type="component" value="Unassembled WGS sequence"/>
</dbReference>
<organism evidence="6 7">
    <name type="scientific">Actinokineospora auranticolor</name>
    <dbReference type="NCBI Taxonomy" id="155976"/>
    <lineage>
        <taxon>Bacteria</taxon>
        <taxon>Bacillati</taxon>
        <taxon>Actinomycetota</taxon>
        <taxon>Actinomycetes</taxon>
        <taxon>Pseudonocardiales</taxon>
        <taxon>Pseudonocardiaceae</taxon>
        <taxon>Actinokineospora</taxon>
    </lineage>
</organism>
<dbReference type="SMART" id="SM00100">
    <property type="entry name" value="cNMP"/>
    <property type="match status" value="1"/>
</dbReference>
<dbReference type="GO" id="GO:0003677">
    <property type="term" value="F:DNA binding"/>
    <property type="evidence" value="ECO:0007669"/>
    <property type="project" value="UniProtKB-KW"/>
</dbReference>
<dbReference type="SUPFAM" id="SSF51206">
    <property type="entry name" value="cAMP-binding domain-like"/>
    <property type="match status" value="1"/>
</dbReference>
<feature type="domain" description="Cyclic nucleotide-binding" evidence="4">
    <location>
        <begin position="12"/>
        <end position="115"/>
    </location>
</feature>
<dbReference type="Gene3D" id="1.10.10.10">
    <property type="entry name" value="Winged helix-like DNA-binding domain superfamily/Winged helix DNA-binding domain"/>
    <property type="match status" value="1"/>
</dbReference>
<feature type="domain" description="HTH crp-type" evidence="5">
    <location>
        <begin position="146"/>
        <end position="218"/>
    </location>
</feature>
<dbReference type="GO" id="GO:0003700">
    <property type="term" value="F:DNA-binding transcription factor activity"/>
    <property type="evidence" value="ECO:0007669"/>
    <property type="project" value="TreeGrafter"/>
</dbReference>
<dbReference type="EMBL" id="PTIX01000014">
    <property type="protein sequence ID" value="PPK65371.1"/>
    <property type="molecule type" value="Genomic_DNA"/>
</dbReference>
<dbReference type="InterPro" id="IPR036388">
    <property type="entry name" value="WH-like_DNA-bd_sf"/>
</dbReference>
<reference evidence="6 7" key="1">
    <citation type="submission" date="2018-02" db="EMBL/GenBank/DDBJ databases">
        <title>Genomic Encyclopedia of Archaeal and Bacterial Type Strains, Phase II (KMG-II): from individual species to whole genera.</title>
        <authorList>
            <person name="Goeker M."/>
        </authorList>
    </citation>
    <scope>NUCLEOTIDE SEQUENCE [LARGE SCALE GENOMIC DNA]</scope>
    <source>
        <strain evidence="6 7">YU 961-1</strain>
    </source>
</reference>
<dbReference type="SMART" id="SM00419">
    <property type="entry name" value="HTH_CRP"/>
    <property type="match status" value="1"/>
</dbReference>
<dbReference type="OrthoDB" id="41390at2"/>
<dbReference type="SUPFAM" id="SSF46785">
    <property type="entry name" value="Winged helix' DNA-binding domain"/>
    <property type="match status" value="1"/>
</dbReference>
<dbReference type="Pfam" id="PF00027">
    <property type="entry name" value="cNMP_binding"/>
    <property type="match status" value="1"/>
</dbReference>
<dbReference type="PROSITE" id="PS50042">
    <property type="entry name" value="CNMP_BINDING_3"/>
    <property type="match status" value="1"/>
</dbReference>
<protein>
    <submittedName>
        <fullName evidence="6">CRP-like cAMP-binding protein</fullName>
    </submittedName>
</protein>
<evidence type="ECO:0000313" key="6">
    <source>
        <dbReference type="EMBL" id="PPK65371.1"/>
    </source>
</evidence>
<dbReference type="InterPro" id="IPR000595">
    <property type="entry name" value="cNMP-bd_dom"/>
</dbReference>
<proteinExistence type="predicted"/>
<keyword evidence="2" id="KW-0238">DNA-binding</keyword>
<dbReference type="GO" id="GO:0005829">
    <property type="term" value="C:cytosol"/>
    <property type="evidence" value="ECO:0007669"/>
    <property type="project" value="TreeGrafter"/>
</dbReference>
<dbReference type="Pfam" id="PF13545">
    <property type="entry name" value="HTH_Crp_2"/>
    <property type="match status" value="1"/>
</dbReference>
<dbReference type="AlphaFoldDB" id="A0A2S6GJP2"/>
<dbReference type="CDD" id="cd00038">
    <property type="entry name" value="CAP_ED"/>
    <property type="match status" value="1"/>
</dbReference>
<accession>A0A2S6GJP2</accession>
<evidence type="ECO:0000259" key="4">
    <source>
        <dbReference type="PROSITE" id="PS50042"/>
    </source>
</evidence>
<evidence type="ECO:0000256" key="1">
    <source>
        <dbReference type="ARBA" id="ARBA00023015"/>
    </source>
</evidence>
<dbReference type="PANTHER" id="PTHR24567:SF74">
    <property type="entry name" value="HTH-TYPE TRANSCRIPTIONAL REGULATOR ARCR"/>
    <property type="match status" value="1"/>
</dbReference>
<dbReference type="PANTHER" id="PTHR24567">
    <property type="entry name" value="CRP FAMILY TRANSCRIPTIONAL REGULATORY PROTEIN"/>
    <property type="match status" value="1"/>
</dbReference>